<keyword evidence="2" id="KW-0732">Signal</keyword>
<dbReference type="RefSeq" id="WP_093255402.1">
    <property type="nucleotide sequence ID" value="NZ_FNQM01000015.1"/>
</dbReference>
<evidence type="ECO:0000256" key="1">
    <source>
        <dbReference type="SAM" id="MobiDB-lite"/>
    </source>
</evidence>
<protein>
    <submittedName>
        <fullName evidence="3">Conjugal transfer pilus assembly protein TraV</fullName>
    </submittedName>
</protein>
<feature type="signal peptide" evidence="2">
    <location>
        <begin position="1"/>
        <end position="20"/>
    </location>
</feature>
<keyword evidence="4" id="KW-1185">Reference proteome</keyword>
<proteinExistence type="predicted"/>
<dbReference type="Pfam" id="PF09676">
    <property type="entry name" value="TraV"/>
    <property type="match status" value="1"/>
</dbReference>
<dbReference type="AlphaFoldDB" id="A0A1H4ER70"/>
<organism evidence="3 4">
    <name type="scientific">Rubrimonas cliftonensis</name>
    <dbReference type="NCBI Taxonomy" id="89524"/>
    <lineage>
        <taxon>Bacteria</taxon>
        <taxon>Pseudomonadati</taxon>
        <taxon>Pseudomonadota</taxon>
        <taxon>Alphaproteobacteria</taxon>
        <taxon>Rhodobacterales</taxon>
        <taxon>Paracoccaceae</taxon>
        <taxon>Rubrimonas</taxon>
    </lineage>
</organism>
<dbReference type="OrthoDB" id="5298305at2"/>
<feature type="region of interest" description="Disordered" evidence="1">
    <location>
        <begin position="65"/>
        <end position="92"/>
    </location>
</feature>
<dbReference type="STRING" id="89524.SAMN05444370_11528"/>
<sequence>MSLQPLSALGALALGCAALAGCSSGVAVPGETEYSCAGRPDGVVCQSTRGIYALTDTRDHVHQDDLAAPVSPGAGGAPVAVSPAGAPAASAAPTAPREGVLAAAIPAPAPAPVADPRAFALASVAGPTRRDARVVRIWIAPWQDQHGDLRMPGHIYAEVSPRSWSLGAPPPVAEASNLLMTPEMIQARDGDAPTAGAPLTLPAAQPARPVPPAGGPQPGRPRTIEVRS</sequence>
<gene>
    <name evidence="3" type="ORF">SAMN05444370_11528</name>
</gene>
<reference evidence="3 4" key="1">
    <citation type="submission" date="2016-10" db="EMBL/GenBank/DDBJ databases">
        <authorList>
            <person name="de Groot N.N."/>
        </authorList>
    </citation>
    <scope>NUCLEOTIDE SEQUENCE [LARGE SCALE GENOMIC DNA]</scope>
    <source>
        <strain evidence="3 4">DSM 15345</strain>
    </source>
</reference>
<accession>A0A1H4ER70</accession>
<name>A0A1H4ER70_9RHOB</name>
<feature type="compositionally biased region" description="Pro residues" evidence="1">
    <location>
        <begin position="208"/>
        <end position="219"/>
    </location>
</feature>
<feature type="region of interest" description="Disordered" evidence="1">
    <location>
        <begin position="186"/>
        <end position="228"/>
    </location>
</feature>
<feature type="compositionally biased region" description="Low complexity" evidence="1">
    <location>
        <begin position="67"/>
        <end position="92"/>
    </location>
</feature>
<evidence type="ECO:0000313" key="4">
    <source>
        <dbReference type="Proteomes" id="UP000198703"/>
    </source>
</evidence>
<dbReference type="EMBL" id="FNQM01000015">
    <property type="protein sequence ID" value="SEA87010.1"/>
    <property type="molecule type" value="Genomic_DNA"/>
</dbReference>
<evidence type="ECO:0000313" key="3">
    <source>
        <dbReference type="EMBL" id="SEA87010.1"/>
    </source>
</evidence>
<dbReference type="InterPro" id="IPR014118">
    <property type="entry name" value="T4SS_TraV"/>
</dbReference>
<feature type="chain" id="PRO_5011507769" evidence="2">
    <location>
        <begin position="21"/>
        <end position="228"/>
    </location>
</feature>
<dbReference type="Proteomes" id="UP000198703">
    <property type="component" value="Unassembled WGS sequence"/>
</dbReference>
<feature type="compositionally biased region" description="Low complexity" evidence="1">
    <location>
        <begin position="192"/>
        <end position="207"/>
    </location>
</feature>
<evidence type="ECO:0000256" key="2">
    <source>
        <dbReference type="SAM" id="SignalP"/>
    </source>
</evidence>